<dbReference type="GO" id="GO:0008270">
    <property type="term" value="F:zinc ion binding"/>
    <property type="evidence" value="ECO:0007669"/>
    <property type="project" value="UniProtKB-KW"/>
</dbReference>
<feature type="domain" description="RecA family profile 1" evidence="26">
    <location>
        <begin position="85"/>
        <end position="258"/>
    </location>
</feature>
<dbReference type="InterPro" id="IPR047323">
    <property type="entry name" value="Rad51D_C"/>
</dbReference>
<dbReference type="InterPro" id="IPR048943">
    <property type="entry name" value="RAD51D_N"/>
</dbReference>
<keyword evidence="5" id="KW-0472">Membrane</keyword>
<dbReference type="CDD" id="cd16706">
    <property type="entry name" value="RING-HC_CARP1"/>
    <property type="match status" value="1"/>
</dbReference>
<evidence type="ECO:0000256" key="2">
    <source>
        <dbReference type="ARBA" id="ARBA00004202"/>
    </source>
</evidence>
<evidence type="ECO:0000256" key="10">
    <source>
        <dbReference type="ARBA" id="ARBA00022771"/>
    </source>
</evidence>
<dbReference type="Pfam" id="PF22968">
    <property type="entry name" value="RNF34L-like_3rd"/>
    <property type="match status" value="1"/>
</dbReference>
<dbReference type="GO" id="GO:0007131">
    <property type="term" value="P:reciprocal meiotic recombination"/>
    <property type="evidence" value="ECO:0007669"/>
    <property type="project" value="TreeGrafter"/>
</dbReference>
<dbReference type="GO" id="GO:0005886">
    <property type="term" value="C:plasma membrane"/>
    <property type="evidence" value="ECO:0007669"/>
    <property type="project" value="UniProtKB-SubCell"/>
</dbReference>
<dbReference type="SUPFAM" id="SSF57850">
    <property type="entry name" value="RING/U-box"/>
    <property type="match status" value="1"/>
</dbReference>
<evidence type="ECO:0000256" key="5">
    <source>
        <dbReference type="ARBA" id="ARBA00022475"/>
    </source>
</evidence>
<feature type="compositionally biased region" description="Acidic residues" evidence="24">
    <location>
        <begin position="541"/>
        <end position="553"/>
    </location>
</feature>
<dbReference type="SUPFAM" id="SSF52540">
    <property type="entry name" value="P-loop containing nucleoside triphosphate hydrolases"/>
    <property type="match status" value="1"/>
</dbReference>
<dbReference type="GO" id="GO:0000723">
    <property type="term" value="P:telomere maintenance"/>
    <property type="evidence" value="ECO:0007669"/>
    <property type="project" value="TreeGrafter"/>
</dbReference>
<evidence type="ECO:0000256" key="21">
    <source>
        <dbReference type="ARBA" id="ARBA00078131"/>
    </source>
</evidence>
<comment type="function">
    <text evidence="17">Involved in the homologous recombination repair (HRR) pathway of double-stranded DNA breaks arising during DNA replication or induced by DNA-damaging agents. Bind to single-stranded DNA (ssDNA) and has DNA-dependent ATPase activity. Part of the RAD51 paralog protein complex BCDX2 which acts in the BRCA1-BRCA2-dependent HR pathway. Upon DNA damage, BCDX2 acts downstream of BRCA2 recruitment and upstream of RAD51 recruitment. BCDX2 binds predominantly to the intersection of the four duplex arms of the Holliday junction and to junction of replication forks. The BCDX2 complex was originally reported to bind single-stranded DNA, single-stranded gaps in duplex DNA and specifically to nicks in duplex DNA. Involved in telomere maintenance. The BCDX2 subcomplex XRCC2:RAD51D can stimulate Holliday junction resolution by BLM.</text>
</comment>
<dbReference type="Gene3D" id="3.30.40.10">
    <property type="entry name" value="Zinc/RING finger domain, C3HC4 (zinc finger)"/>
    <property type="match status" value="1"/>
</dbReference>
<dbReference type="CDD" id="cd19489">
    <property type="entry name" value="Rad51D"/>
    <property type="match status" value="1"/>
</dbReference>
<name>A0AA35LFL4_9SAUR</name>
<accession>A0AA35LFL4</accession>
<dbReference type="InterPro" id="IPR013632">
    <property type="entry name" value="Rad51_C"/>
</dbReference>
<dbReference type="InterPro" id="IPR049320">
    <property type="entry name" value="CARP1_2_FYVE"/>
</dbReference>
<dbReference type="SUPFAM" id="SSF57903">
    <property type="entry name" value="FYVE/PHD zinc finger"/>
    <property type="match status" value="1"/>
</dbReference>
<dbReference type="GO" id="GO:0000781">
    <property type="term" value="C:chromosome, telomeric region"/>
    <property type="evidence" value="ECO:0007669"/>
    <property type="project" value="UniProtKB-ARBA"/>
</dbReference>
<dbReference type="PANTHER" id="PTHR46457:SF1">
    <property type="entry name" value="DNA REPAIR PROTEIN RAD51 HOMOLOG 4"/>
    <property type="match status" value="1"/>
</dbReference>
<keyword evidence="10 23" id="KW-0863">Zinc-finger</keyword>
<dbReference type="EMBL" id="OX395141">
    <property type="protein sequence ID" value="CAI5795061.1"/>
    <property type="molecule type" value="Genomic_DNA"/>
</dbReference>
<dbReference type="GO" id="GO:0005829">
    <property type="term" value="C:cytosol"/>
    <property type="evidence" value="ECO:0007669"/>
    <property type="project" value="UniProtKB-SubCell"/>
</dbReference>
<dbReference type="AlphaFoldDB" id="A0AA35LFL4"/>
<evidence type="ECO:0000256" key="9">
    <source>
        <dbReference type="ARBA" id="ARBA00022763"/>
    </source>
</evidence>
<evidence type="ECO:0000256" key="20">
    <source>
        <dbReference type="ARBA" id="ARBA00078081"/>
    </source>
</evidence>
<dbReference type="Gene3D" id="1.10.720.30">
    <property type="entry name" value="SAP domain"/>
    <property type="match status" value="1"/>
</dbReference>
<keyword evidence="6" id="KW-0053">Apoptosis</keyword>
<keyword evidence="16" id="KW-0539">Nucleus</keyword>
<keyword evidence="8" id="KW-0547">Nucleotide-binding</keyword>
<evidence type="ECO:0000256" key="12">
    <source>
        <dbReference type="ARBA" id="ARBA00022840"/>
    </source>
</evidence>
<dbReference type="GO" id="GO:0005657">
    <property type="term" value="C:replication fork"/>
    <property type="evidence" value="ECO:0007669"/>
    <property type="project" value="TreeGrafter"/>
</dbReference>
<reference evidence="27" key="1">
    <citation type="submission" date="2022-12" db="EMBL/GenBank/DDBJ databases">
        <authorList>
            <person name="Alioto T."/>
            <person name="Alioto T."/>
            <person name="Gomez Garrido J."/>
        </authorList>
    </citation>
    <scope>NUCLEOTIDE SEQUENCE</scope>
</reference>
<evidence type="ECO:0000256" key="19">
    <source>
        <dbReference type="ARBA" id="ARBA00073971"/>
    </source>
</evidence>
<evidence type="ECO:0000256" key="1">
    <source>
        <dbReference type="ARBA" id="ARBA00004123"/>
    </source>
</evidence>
<sequence>MHGVFTTAMILRVGLCPGLTPEMLQHLKTSGIKTVEDLVSSDLEEIAQKCSLSYKALAAVRRILLAQFASFPVNGADLYEELKNTTAILSTGSKSLDKLLDSGLYTGEVTELVGAPGAGKTQVCLNIAANVSHSLKQNLLYIDSTGGFTATRLLQLLQLRTEDEQEQAEALQRVQVIRVFNAYKMLDALQEFRSSAAHQVVSASGPVKVLVIDSISAVVYPLLGSRQPDGMALMMHLAWEVKTLARELGMAVVLTNHVTRDSGNGHLKPALGRSWSFVPSTRVLLEDSKESCGGTGTARIASLTKCPRQVRTWGGHACPCIPRLSLLGFGQSQPGLRRRRKRRGVLTIYHQGTRAQAYANAGYSSFPSPTGPEQGCKGCGARFSNASLKHTCLDCKKTFCLACSHQPESGPCLCHLCERFRATAFQREELIKMKVKDLRDYLELREISTEMCREKDELVCLIIGQQPAVGPQGDRTARVPPVTIVSPVQEQEAPAPTSPDCPPEWAATDPALQTEEQPQANGHVLPNQGDMAEVENAVEALTEEETQSTDSEDNLVPGRRASLSDLTSVRDIDALSVRQLKEILARNFVNYKGCCEKWELMERVTRLYKEKDLQQLVSDTDDQAAPSGNATLPGSEDNLCKICMDSVIDCVLLECGHMVTCTKCGKRMNECPICRQYVIRAVHVFRS</sequence>
<dbReference type="InterPro" id="IPR013083">
    <property type="entry name" value="Znf_RING/FYVE/PHD"/>
</dbReference>
<comment type="subunit">
    <text evidence="18">Part of the BCDX2 complex consisting of RAD51B, RAD51C, RAD51D and XRCC2; the complex has a ring-like structure arranged into a flat disc around a central channel. In the absence of DNA, the BCDX2 subcomplex XRCC2:RAD51D formed a multimeric ring structure; in the presence of single-stranded DNA it formed a filamentous structure with the ssDNA. Interacts with SWSAP1 and ZSWIM7; involved in homologous recombination repair. Interacts with BLM; required for stimulation of BLM activity by the BCDX2 subcomplex XRCC2:RAD51D.</text>
</comment>
<dbReference type="Pfam" id="PF21794">
    <property type="entry name" value="RAD51D_N"/>
    <property type="match status" value="1"/>
</dbReference>
<evidence type="ECO:0000313" key="27">
    <source>
        <dbReference type="EMBL" id="CAI5795061.1"/>
    </source>
</evidence>
<dbReference type="InterPro" id="IPR020588">
    <property type="entry name" value="RecA_ATP-bd"/>
</dbReference>
<dbReference type="PANTHER" id="PTHR46457">
    <property type="entry name" value="DNA REPAIR PROTEIN RAD51 HOMOLOG 4"/>
    <property type="match status" value="1"/>
</dbReference>
<evidence type="ECO:0000256" key="16">
    <source>
        <dbReference type="ARBA" id="ARBA00023242"/>
    </source>
</evidence>
<evidence type="ECO:0000259" key="25">
    <source>
        <dbReference type="PROSITE" id="PS50089"/>
    </source>
</evidence>
<dbReference type="GO" id="GO:0140664">
    <property type="term" value="F:ATP-dependent DNA damage sensor activity"/>
    <property type="evidence" value="ECO:0007669"/>
    <property type="project" value="InterPro"/>
</dbReference>
<dbReference type="PROSITE" id="PS50162">
    <property type="entry name" value="RECA_2"/>
    <property type="match status" value="1"/>
</dbReference>
<dbReference type="InterPro" id="IPR057299">
    <property type="entry name" value="RNF34_RFFL_SAP"/>
</dbReference>
<keyword evidence="28" id="KW-1185">Reference proteome</keyword>
<evidence type="ECO:0000256" key="14">
    <source>
        <dbReference type="ARBA" id="ARBA00023172"/>
    </source>
</evidence>
<evidence type="ECO:0000256" key="11">
    <source>
        <dbReference type="ARBA" id="ARBA00022833"/>
    </source>
</evidence>
<dbReference type="SMART" id="SM00382">
    <property type="entry name" value="AAA"/>
    <property type="match status" value="1"/>
</dbReference>
<dbReference type="InterPro" id="IPR036361">
    <property type="entry name" value="SAP_dom_sf"/>
</dbReference>
<keyword evidence="13" id="KW-0238">DNA-binding</keyword>
<evidence type="ECO:0000256" key="15">
    <source>
        <dbReference type="ARBA" id="ARBA00023204"/>
    </source>
</evidence>
<keyword evidence="12" id="KW-0067">ATP-binding</keyword>
<dbReference type="GO" id="GO:0005815">
    <property type="term" value="C:microtubule organizing center"/>
    <property type="evidence" value="ECO:0007669"/>
    <property type="project" value="TreeGrafter"/>
</dbReference>
<dbReference type="FunFam" id="3.30.40.10:FF:000110">
    <property type="entry name" value="E3 ubiquitin-protein ligase RNF34 isoform X1"/>
    <property type="match status" value="1"/>
</dbReference>
<evidence type="ECO:0000256" key="6">
    <source>
        <dbReference type="ARBA" id="ARBA00022703"/>
    </source>
</evidence>
<keyword evidence="14" id="KW-0233">DNA recombination</keyword>
<dbReference type="SMART" id="SM00184">
    <property type="entry name" value="RING"/>
    <property type="match status" value="1"/>
</dbReference>
<evidence type="ECO:0000256" key="24">
    <source>
        <dbReference type="SAM" id="MobiDB-lite"/>
    </source>
</evidence>
<evidence type="ECO:0000313" key="28">
    <source>
        <dbReference type="Proteomes" id="UP001178461"/>
    </source>
</evidence>
<dbReference type="GO" id="GO:0000724">
    <property type="term" value="P:double-strand break repair via homologous recombination"/>
    <property type="evidence" value="ECO:0007669"/>
    <property type="project" value="TreeGrafter"/>
</dbReference>
<keyword evidence="9" id="KW-0227">DNA damage</keyword>
<protein>
    <recommendedName>
        <fullName evidence="19">DNA repair protein RAD51 homolog 4</fullName>
    </recommendedName>
    <alternativeName>
        <fullName evidence="20">R51H3</fullName>
    </alternativeName>
    <alternativeName>
        <fullName evidence="21">RAD51 homolog D</fullName>
    </alternativeName>
    <alternativeName>
        <fullName evidence="22">RAD51-like protein 3</fullName>
    </alternativeName>
</protein>
<dbReference type="GO" id="GO:0042148">
    <property type="term" value="P:DNA strand invasion"/>
    <property type="evidence" value="ECO:0007669"/>
    <property type="project" value="TreeGrafter"/>
</dbReference>
<dbReference type="InterPro" id="IPR027417">
    <property type="entry name" value="P-loop_NTPase"/>
</dbReference>
<evidence type="ECO:0000256" key="23">
    <source>
        <dbReference type="PROSITE-ProRule" id="PRU00175"/>
    </source>
</evidence>
<dbReference type="InterPro" id="IPR003593">
    <property type="entry name" value="AAA+_ATPase"/>
</dbReference>
<dbReference type="Proteomes" id="UP001178461">
    <property type="component" value="Chromosome 15"/>
</dbReference>
<keyword evidence="5" id="KW-1003">Cell membrane</keyword>
<evidence type="ECO:0000256" key="8">
    <source>
        <dbReference type="ARBA" id="ARBA00022741"/>
    </source>
</evidence>
<keyword evidence="15" id="KW-0234">DNA repair</keyword>
<dbReference type="InterPro" id="IPR051988">
    <property type="entry name" value="HRR_RAD51_Paralog"/>
</dbReference>
<dbReference type="SUPFAM" id="SSF68906">
    <property type="entry name" value="SAP domain"/>
    <property type="match status" value="1"/>
</dbReference>
<dbReference type="GO" id="GO:0000400">
    <property type="term" value="F:four-way junction DNA binding"/>
    <property type="evidence" value="ECO:0007669"/>
    <property type="project" value="TreeGrafter"/>
</dbReference>
<dbReference type="Pfam" id="PF08423">
    <property type="entry name" value="Rad51"/>
    <property type="match status" value="1"/>
</dbReference>
<keyword evidence="7" id="KW-0479">Metal-binding</keyword>
<keyword evidence="11" id="KW-0862">Zinc</keyword>
<gene>
    <name evidence="27" type="ORF">PODLI_1B019521</name>
</gene>
<dbReference type="Gene3D" id="1.10.720.140">
    <property type="match status" value="1"/>
</dbReference>
<dbReference type="InterPro" id="IPR011011">
    <property type="entry name" value="Znf_FYVE_PHD"/>
</dbReference>
<evidence type="ECO:0000256" key="17">
    <source>
        <dbReference type="ARBA" id="ARBA00057808"/>
    </source>
</evidence>
<dbReference type="FunFam" id="3.40.50.300:FF:001042">
    <property type="entry name" value="DNA repair protein RAD51 homolog 4"/>
    <property type="match status" value="1"/>
</dbReference>
<comment type="similarity">
    <text evidence="4">Belongs to the RecA family. RAD51 subfamily.</text>
</comment>
<organism evidence="27 28">
    <name type="scientific">Podarcis lilfordi</name>
    <name type="common">Lilford's wall lizard</name>
    <dbReference type="NCBI Taxonomy" id="74358"/>
    <lineage>
        <taxon>Eukaryota</taxon>
        <taxon>Metazoa</taxon>
        <taxon>Chordata</taxon>
        <taxon>Craniata</taxon>
        <taxon>Vertebrata</taxon>
        <taxon>Euteleostomi</taxon>
        <taxon>Lepidosauria</taxon>
        <taxon>Squamata</taxon>
        <taxon>Bifurcata</taxon>
        <taxon>Unidentata</taxon>
        <taxon>Episquamata</taxon>
        <taxon>Laterata</taxon>
        <taxon>Lacertibaenia</taxon>
        <taxon>Lacertidae</taxon>
        <taxon>Podarcis</taxon>
    </lineage>
</organism>
<feature type="domain" description="RING-type" evidence="25">
    <location>
        <begin position="640"/>
        <end position="675"/>
    </location>
</feature>
<dbReference type="Pfam" id="PF13920">
    <property type="entry name" value="zf-C3HC4_3"/>
    <property type="match status" value="1"/>
</dbReference>
<evidence type="ECO:0000256" key="13">
    <source>
        <dbReference type="ARBA" id="ARBA00023125"/>
    </source>
</evidence>
<dbReference type="GO" id="GO:0005524">
    <property type="term" value="F:ATP binding"/>
    <property type="evidence" value="ECO:0007669"/>
    <property type="project" value="UniProtKB-KW"/>
</dbReference>
<evidence type="ECO:0000256" key="4">
    <source>
        <dbReference type="ARBA" id="ARBA00007095"/>
    </source>
</evidence>
<dbReference type="InterPro" id="IPR055111">
    <property type="entry name" value="RNF34_RFFL_HeH"/>
</dbReference>
<evidence type="ECO:0000256" key="18">
    <source>
        <dbReference type="ARBA" id="ARBA00066228"/>
    </source>
</evidence>
<dbReference type="GO" id="GO:0003697">
    <property type="term" value="F:single-stranded DNA binding"/>
    <property type="evidence" value="ECO:0007669"/>
    <property type="project" value="TreeGrafter"/>
</dbReference>
<evidence type="ECO:0000256" key="3">
    <source>
        <dbReference type="ARBA" id="ARBA00004514"/>
    </source>
</evidence>
<evidence type="ECO:0000259" key="26">
    <source>
        <dbReference type="PROSITE" id="PS50162"/>
    </source>
</evidence>
<dbReference type="Pfam" id="PF23632">
    <property type="entry name" value="SAP_RNF34_RFFL"/>
    <property type="match status" value="1"/>
</dbReference>
<evidence type="ECO:0000256" key="22">
    <source>
        <dbReference type="ARBA" id="ARBA00079680"/>
    </source>
</evidence>
<comment type="subcellular location">
    <subcellularLocation>
        <location evidence="2">Cell membrane</location>
        <topology evidence="2">Peripheral membrane protein</topology>
    </subcellularLocation>
    <subcellularLocation>
        <location evidence="3">Cytoplasm</location>
        <location evidence="3">Cytosol</location>
    </subcellularLocation>
    <subcellularLocation>
        <location evidence="1">Nucleus</location>
    </subcellularLocation>
</comment>
<dbReference type="Pfam" id="PF21272">
    <property type="entry name" value="FYVE_CARP1-2"/>
    <property type="match status" value="1"/>
</dbReference>
<evidence type="ECO:0000256" key="7">
    <source>
        <dbReference type="ARBA" id="ARBA00022723"/>
    </source>
</evidence>
<dbReference type="Gene3D" id="3.40.50.300">
    <property type="entry name" value="P-loop containing nucleotide triphosphate hydrolases"/>
    <property type="match status" value="1"/>
</dbReference>
<proteinExistence type="inferred from homology"/>
<feature type="region of interest" description="Disordered" evidence="24">
    <location>
        <begin position="540"/>
        <end position="559"/>
    </location>
</feature>
<dbReference type="PROSITE" id="PS50089">
    <property type="entry name" value="ZF_RING_2"/>
    <property type="match status" value="1"/>
</dbReference>
<dbReference type="GO" id="GO:0006915">
    <property type="term" value="P:apoptotic process"/>
    <property type="evidence" value="ECO:0007669"/>
    <property type="project" value="UniProtKB-KW"/>
</dbReference>
<dbReference type="InterPro" id="IPR001841">
    <property type="entry name" value="Znf_RING"/>
</dbReference>
<dbReference type="GO" id="GO:0033063">
    <property type="term" value="C:Rad51B-Rad51C-Rad51D-XRCC2 complex"/>
    <property type="evidence" value="ECO:0007669"/>
    <property type="project" value="TreeGrafter"/>
</dbReference>